<accession>D7MX66</accession>
<protein>
    <submittedName>
        <fullName evidence="1">Predicted protein</fullName>
    </submittedName>
</protein>
<sequence length="96" mass="10934">MDRPPSFPHYQIPNPNLFHHVPPPNPNPNFFVRPPLAHLQNPNNYSIAVSAADLRALRYNLFFTIPVVGISFDKSSLINTLPFSRRTKMAILIKIT</sequence>
<dbReference type="Gramene" id="scaffold_28800005.1">
    <property type="protein sequence ID" value="scaffold_28800005.1"/>
    <property type="gene ID" value="scaffold_28800005.1"/>
</dbReference>
<dbReference type="AlphaFoldDB" id="D7MX66"/>
<dbReference type="HOGENOM" id="CLU_2362576_0_0_1"/>
<organism evidence="2">
    <name type="scientific">Arabidopsis lyrata subsp. lyrata</name>
    <name type="common">Lyre-leaved rock-cress</name>
    <dbReference type="NCBI Taxonomy" id="81972"/>
    <lineage>
        <taxon>Eukaryota</taxon>
        <taxon>Viridiplantae</taxon>
        <taxon>Streptophyta</taxon>
        <taxon>Embryophyta</taxon>
        <taxon>Tracheophyta</taxon>
        <taxon>Spermatophyta</taxon>
        <taxon>Magnoliopsida</taxon>
        <taxon>eudicotyledons</taxon>
        <taxon>Gunneridae</taxon>
        <taxon>Pentapetalae</taxon>
        <taxon>rosids</taxon>
        <taxon>malvids</taxon>
        <taxon>Brassicales</taxon>
        <taxon>Brassicaceae</taxon>
        <taxon>Camelineae</taxon>
        <taxon>Arabidopsis</taxon>
    </lineage>
</organism>
<reference evidence="2" key="1">
    <citation type="journal article" date="2011" name="Nat. Genet.">
        <title>The Arabidopsis lyrata genome sequence and the basis of rapid genome size change.</title>
        <authorList>
            <person name="Hu T.T."/>
            <person name="Pattyn P."/>
            <person name="Bakker E.G."/>
            <person name="Cao J."/>
            <person name="Cheng J.-F."/>
            <person name="Clark R.M."/>
            <person name="Fahlgren N."/>
            <person name="Fawcett J.A."/>
            <person name="Grimwood J."/>
            <person name="Gundlach H."/>
            <person name="Haberer G."/>
            <person name="Hollister J.D."/>
            <person name="Ossowski S."/>
            <person name="Ottilar R.P."/>
            <person name="Salamov A.A."/>
            <person name="Schneeberger K."/>
            <person name="Spannagl M."/>
            <person name="Wang X."/>
            <person name="Yang L."/>
            <person name="Nasrallah M.E."/>
            <person name="Bergelson J."/>
            <person name="Carrington J.C."/>
            <person name="Gaut B.S."/>
            <person name="Schmutz J."/>
            <person name="Mayer K.F.X."/>
            <person name="Van de Peer Y."/>
            <person name="Grigoriev I.V."/>
            <person name="Nordborg M."/>
            <person name="Weigel D."/>
            <person name="Guo Y.-L."/>
        </authorList>
    </citation>
    <scope>NUCLEOTIDE SEQUENCE [LARGE SCALE GENOMIC DNA]</scope>
    <source>
        <strain evidence="2">cv. MN47</strain>
    </source>
</reference>
<dbReference type="Proteomes" id="UP000008694">
    <property type="component" value="Unassembled WGS sequence"/>
</dbReference>
<evidence type="ECO:0000313" key="2">
    <source>
        <dbReference type="Proteomes" id="UP000008694"/>
    </source>
</evidence>
<dbReference type="STRING" id="81972.D7MX66"/>
<proteinExistence type="predicted"/>
<dbReference type="EMBL" id="GL348922">
    <property type="protein sequence ID" value="EFH38868.1"/>
    <property type="molecule type" value="Genomic_DNA"/>
</dbReference>
<name>D7MX66_ARALL</name>
<gene>
    <name evidence="1" type="ORF">ARALYDRAFT_920489</name>
</gene>
<evidence type="ECO:0000313" key="1">
    <source>
        <dbReference type="EMBL" id="EFH38868.1"/>
    </source>
</evidence>
<keyword evidence="2" id="KW-1185">Reference proteome</keyword>